<accession>A0ABS6F281</accession>
<keyword evidence="3" id="KW-1185">Reference proteome</keyword>
<evidence type="ECO:0000259" key="1">
    <source>
        <dbReference type="Pfam" id="PF07561"/>
    </source>
</evidence>
<gene>
    <name evidence="2" type="ORF">KQI89_12670</name>
</gene>
<reference evidence="2 3" key="1">
    <citation type="submission" date="2021-06" db="EMBL/GenBank/DDBJ databases">
        <authorList>
            <person name="Sun Q."/>
            <person name="Li D."/>
        </authorList>
    </citation>
    <scope>NUCLEOTIDE SEQUENCE [LARGE SCALE GENOMIC DNA]</scope>
    <source>
        <strain evidence="2 3">MSJ-4</strain>
    </source>
</reference>
<organism evidence="2 3">
    <name type="scientific">Clostridium simiarum</name>
    <dbReference type="NCBI Taxonomy" id="2841506"/>
    <lineage>
        <taxon>Bacteria</taxon>
        <taxon>Bacillati</taxon>
        <taxon>Bacillota</taxon>
        <taxon>Clostridia</taxon>
        <taxon>Eubacteriales</taxon>
        <taxon>Clostridiaceae</taxon>
        <taxon>Clostridium</taxon>
    </lineage>
</organism>
<dbReference type="Pfam" id="PF07561">
    <property type="entry name" value="DUF1540"/>
    <property type="match status" value="2"/>
</dbReference>
<feature type="domain" description="DUF1540" evidence="1">
    <location>
        <begin position="78"/>
        <end position="116"/>
    </location>
</feature>
<name>A0ABS6F281_9CLOT</name>
<dbReference type="EMBL" id="JAHLQL010000004">
    <property type="protein sequence ID" value="MBU5592611.1"/>
    <property type="molecule type" value="Genomic_DNA"/>
</dbReference>
<dbReference type="InterPro" id="IPR011437">
    <property type="entry name" value="DUF1540"/>
</dbReference>
<dbReference type="RefSeq" id="WP_216457366.1">
    <property type="nucleotide sequence ID" value="NZ_JAHLQL010000004.1"/>
</dbReference>
<evidence type="ECO:0000313" key="2">
    <source>
        <dbReference type="EMBL" id="MBU5592611.1"/>
    </source>
</evidence>
<sequence>MAKLSCNVTNCIHNGGGLCGARVIHIIGKEADTSRGTECDTFEDTDITAAIRGMTNINIGGQLRQAFENEKVVVSPDITCEAKKCIYNADRRCTAEYVQIYGPASLSNSYTRCESFKDR</sequence>
<proteinExistence type="predicted"/>
<dbReference type="Proteomes" id="UP000736583">
    <property type="component" value="Unassembled WGS sequence"/>
</dbReference>
<feature type="domain" description="DUF1540" evidence="1">
    <location>
        <begin position="5"/>
        <end position="42"/>
    </location>
</feature>
<protein>
    <submittedName>
        <fullName evidence="2">DUF1540 domain-containing protein</fullName>
    </submittedName>
</protein>
<comment type="caution">
    <text evidence="2">The sequence shown here is derived from an EMBL/GenBank/DDBJ whole genome shotgun (WGS) entry which is preliminary data.</text>
</comment>
<evidence type="ECO:0000313" key="3">
    <source>
        <dbReference type="Proteomes" id="UP000736583"/>
    </source>
</evidence>